<dbReference type="RefSeq" id="WP_107891484.1">
    <property type="nucleotide sequence ID" value="NZ_NHSI01000022.1"/>
</dbReference>
<keyword evidence="1" id="KW-1003">Cell membrane</keyword>
<feature type="transmembrane region" description="Helical" evidence="2">
    <location>
        <begin position="77"/>
        <end position="94"/>
    </location>
</feature>
<dbReference type="PANTHER" id="PTHR36305:SF1">
    <property type="entry name" value="PHOSPHATIDYLGLYCEROPHOSPHATASE A"/>
    <property type="match status" value="1"/>
</dbReference>
<dbReference type="GO" id="GO:0008962">
    <property type="term" value="F:phosphatidylglycerophosphatase activity"/>
    <property type="evidence" value="ECO:0007669"/>
    <property type="project" value="UniProtKB-EC"/>
</dbReference>
<keyword evidence="1" id="KW-0378">Hydrolase</keyword>
<dbReference type="EC" id="3.1.3.27" evidence="1"/>
<evidence type="ECO:0000256" key="2">
    <source>
        <dbReference type="SAM" id="Phobius"/>
    </source>
</evidence>
<feature type="transmembrane region" description="Helical" evidence="2">
    <location>
        <begin position="139"/>
        <end position="157"/>
    </location>
</feature>
<sequence>MSRLVATLFGVGHLRPAPGTWGSLAALPLFWVLHVLGGVALVVHATIAVTVIGWWAVAQATYGTADPDKSEFVIDEVAGMWVALWPVSIGATLARADILALYPGWIAAFLCFRLFDIVKPGPIGWADRRKTPLGVMLDDIFAGIAAATVVLILAFLWHKFLM</sequence>
<dbReference type="InterPro" id="IPR007686">
    <property type="entry name" value="YutG/PgpA"/>
</dbReference>
<dbReference type="GO" id="GO:0006655">
    <property type="term" value="P:phosphatidylglycerol biosynthetic process"/>
    <property type="evidence" value="ECO:0007669"/>
    <property type="project" value="UniProtKB-UniPathway"/>
</dbReference>
<dbReference type="AlphaFoldDB" id="A0A2T5BTB0"/>
<protein>
    <recommendedName>
        <fullName evidence="1">Phosphatidylglycerophosphatase A</fullName>
        <ecNumber evidence="1">3.1.3.27</ecNumber>
    </recommendedName>
    <alternativeName>
        <fullName evidence="1">Phosphatidylglycerolphosphate phosphatase A</fullName>
    </alternativeName>
</protein>
<feature type="domain" description="YutG/PgpA" evidence="3">
    <location>
        <begin position="5"/>
        <end position="153"/>
    </location>
</feature>
<organism evidence="4 5">
    <name type="scientific">Rhodovulum imhoffii</name>
    <dbReference type="NCBI Taxonomy" id="365340"/>
    <lineage>
        <taxon>Bacteria</taxon>
        <taxon>Pseudomonadati</taxon>
        <taxon>Pseudomonadota</taxon>
        <taxon>Alphaproteobacteria</taxon>
        <taxon>Rhodobacterales</taxon>
        <taxon>Paracoccaceae</taxon>
        <taxon>Rhodovulum</taxon>
    </lineage>
</organism>
<comment type="subcellular location">
    <subcellularLocation>
        <location evidence="1">Cell inner membrane</location>
        <topology evidence="1">Multi-pass membrane protein</topology>
    </subcellularLocation>
</comment>
<evidence type="ECO:0000256" key="1">
    <source>
        <dbReference type="PIRNR" id="PIRNR006162"/>
    </source>
</evidence>
<dbReference type="GO" id="GO:0046872">
    <property type="term" value="F:metal ion binding"/>
    <property type="evidence" value="ECO:0007669"/>
    <property type="project" value="UniProtKB-KW"/>
</dbReference>
<keyword evidence="1" id="KW-0997">Cell inner membrane</keyword>
<keyword evidence="1" id="KW-0442">Lipid degradation</keyword>
<comment type="caution">
    <text evidence="4">The sequence shown here is derived from an EMBL/GenBank/DDBJ whole genome shotgun (WGS) entry which is preliminary data.</text>
</comment>
<keyword evidence="1" id="KW-1208">Phospholipid metabolism</keyword>
<keyword evidence="5" id="KW-1185">Reference proteome</keyword>
<comment type="catalytic activity">
    <reaction evidence="1">
        <text>a 1,2-diacyl-sn-glycero-3-phospho-(1'-sn-glycero-3'-phosphate) + H2O = a 1,2-diacyl-sn-glycero-3-phospho-(1'-sn-glycerol) + phosphate</text>
        <dbReference type="Rhea" id="RHEA:33751"/>
        <dbReference type="ChEBI" id="CHEBI:15377"/>
        <dbReference type="ChEBI" id="CHEBI:43474"/>
        <dbReference type="ChEBI" id="CHEBI:60110"/>
        <dbReference type="ChEBI" id="CHEBI:64716"/>
        <dbReference type="EC" id="3.1.3.27"/>
    </reaction>
</comment>
<keyword evidence="1 2" id="KW-0472">Membrane</keyword>
<dbReference type="PIRSF" id="PIRSF006162">
    <property type="entry name" value="PgpA"/>
    <property type="match status" value="1"/>
</dbReference>
<feature type="transmembrane region" description="Helical" evidence="2">
    <location>
        <begin position="100"/>
        <end position="118"/>
    </location>
</feature>
<keyword evidence="1" id="KW-0443">Lipid metabolism</keyword>
<dbReference type="PANTHER" id="PTHR36305">
    <property type="entry name" value="PHOSPHATIDYLGLYCEROPHOSPHATASE A"/>
    <property type="match status" value="1"/>
</dbReference>
<dbReference type="GO" id="GO:0005886">
    <property type="term" value="C:plasma membrane"/>
    <property type="evidence" value="ECO:0007669"/>
    <property type="project" value="UniProtKB-SubCell"/>
</dbReference>
<keyword evidence="1" id="KW-0460">Magnesium</keyword>
<dbReference type="SUPFAM" id="SSF101307">
    <property type="entry name" value="YutG-like"/>
    <property type="match status" value="1"/>
</dbReference>
<proteinExistence type="predicted"/>
<keyword evidence="1 2" id="KW-0812">Transmembrane</keyword>
<dbReference type="OrthoDB" id="9804091at2"/>
<evidence type="ECO:0000259" key="3">
    <source>
        <dbReference type="Pfam" id="PF04608"/>
    </source>
</evidence>
<keyword evidence="2" id="KW-1133">Transmembrane helix</keyword>
<dbReference type="UniPathway" id="UPA00084">
    <property type="reaction ID" value="UER00504"/>
</dbReference>
<evidence type="ECO:0000313" key="5">
    <source>
        <dbReference type="Proteomes" id="UP000243859"/>
    </source>
</evidence>
<dbReference type="CDD" id="cd06971">
    <property type="entry name" value="PgpA"/>
    <property type="match status" value="1"/>
</dbReference>
<name>A0A2T5BTB0_9RHOB</name>
<dbReference type="Proteomes" id="UP000243859">
    <property type="component" value="Unassembled WGS sequence"/>
</dbReference>
<dbReference type="EMBL" id="QAAA01000005">
    <property type="protein sequence ID" value="PTN02661.1"/>
    <property type="molecule type" value="Genomic_DNA"/>
</dbReference>
<dbReference type="Pfam" id="PF04608">
    <property type="entry name" value="PgpA"/>
    <property type="match status" value="1"/>
</dbReference>
<accession>A0A2T5BTB0</accession>
<reference evidence="4 5" key="1">
    <citation type="submission" date="2018-04" db="EMBL/GenBank/DDBJ databases">
        <title>Genomic Encyclopedia of Archaeal and Bacterial Type Strains, Phase II (KMG-II): from individual species to whole genera.</title>
        <authorList>
            <person name="Goeker M."/>
        </authorList>
    </citation>
    <scope>NUCLEOTIDE SEQUENCE [LARGE SCALE GENOMIC DNA]</scope>
    <source>
        <strain evidence="4 5">DSM 18064</strain>
    </source>
</reference>
<comment type="pathway">
    <text evidence="1">Phospholipid metabolism; phosphatidylglycerol biosynthesis; phosphatidylglycerol from CDP-diacylglycerol: step 2/2.</text>
</comment>
<keyword evidence="1" id="KW-0479">Metal-binding</keyword>
<comment type="cofactor">
    <cofactor evidence="1">
        <name>Mg(2+)</name>
        <dbReference type="ChEBI" id="CHEBI:18420"/>
    </cofactor>
</comment>
<comment type="function">
    <text evidence="1">Lipid phosphatase which dephosphorylates phosphatidylglycerophosphate (PGP) to phosphatidylglycerol (PG).</text>
</comment>
<dbReference type="InterPro" id="IPR026037">
    <property type="entry name" value="PgpA"/>
</dbReference>
<gene>
    <name evidence="4" type="ORF">C8N32_10531</name>
</gene>
<keyword evidence="1" id="KW-0595">Phospholipid degradation</keyword>
<dbReference type="InterPro" id="IPR036681">
    <property type="entry name" value="PgpA-like_sf"/>
</dbReference>
<evidence type="ECO:0000313" key="4">
    <source>
        <dbReference type="EMBL" id="PTN02661.1"/>
    </source>
</evidence>
<feature type="transmembrane region" description="Helical" evidence="2">
    <location>
        <begin position="29"/>
        <end position="57"/>
    </location>
</feature>
<dbReference type="GO" id="GO:0009395">
    <property type="term" value="P:phospholipid catabolic process"/>
    <property type="evidence" value="ECO:0007669"/>
    <property type="project" value="UniProtKB-KW"/>
</dbReference>